<dbReference type="PANTHER" id="PTHR30111:SF1">
    <property type="entry name" value="33 KDA CHAPERONIN"/>
    <property type="match status" value="1"/>
</dbReference>
<dbReference type="SUPFAM" id="SSF64397">
    <property type="entry name" value="Hsp33 domain"/>
    <property type="match status" value="1"/>
</dbReference>
<sequence>MLKIASSSLGLKKAVNKEPYQTEGNRVTDQASQDLTDNAIFPFQVGETAVRGHVVRLSGVVDDILQAHQFPDPVSRLVGEAASLVAMMGAALKFDGKLIFQAQGDGPVSMLVADYAAGGALRATASLRDGDIAQTGMALLGKGHIVMTIDQGADMERYQGVTPIEGASLAEAAVAYFNQSEQIPTVIRLAVGRVSAPGEPDRWRAGGIMAQFVPGEGGTRERGEEILKSDDDRDVWARVAAFVGSTKDDELLDPAISAETLLYRRGH</sequence>
<dbReference type="GO" id="GO:0044183">
    <property type="term" value="F:protein folding chaperone"/>
    <property type="evidence" value="ECO:0007669"/>
    <property type="project" value="TreeGrafter"/>
</dbReference>
<dbReference type="AlphaFoldDB" id="A0A3B0RL63"/>
<dbReference type="InterPro" id="IPR000397">
    <property type="entry name" value="Heat_shock_Hsp33"/>
</dbReference>
<feature type="non-terminal residue" evidence="1">
    <location>
        <position position="267"/>
    </location>
</feature>
<dbReference type="EMBL" id="UOEH01000137">
    <property type="protein sequence ID" value="VAV94274.1"/>
    <property type="molecule type" value="Genomic_DNA"/>
</dbReference>
<accession>A0A3B0RL63</accession>
<gene>
    <name evidence="1" type="ORF">MNBD_ALPHA05-99</name>
</gene>
<protein>
    <submittedName>
        <fullName evidence="1">33 kDa chaperonin HslO</fullName>
    </submittedName>
</protein>
<dbReference type="InterPro" id="IPR016153">
    <property type="entry name" value="Heat_shock_Hsp33_N"/>
</dbReference>
<dbReference type="Pfam" id="PF01430">
    <property type="entry name" value="HSP33"/>
    <property type="match status" value="1"/>
</dbReference>
<evidence type="ECO:0000313" key="1">
    <source>
        <dbReference type="EMBL" id="VAV94274.1"/>
    </source>
</evidence>
<dbReference type="PANTHER" id="PTHR30111">
    <property type="entry name" value="33 KDA CHAPERONIN"/>
    <property type="match status" value="1"/>
</dbReference>
<dbReference type="GO" id="GO:0051082">
    <property type="term" value="F:unfolded protein binding"/>
    <property type="evidence" value="ECO:0007669"/>
    <property type="project" value="InterPro"/>
</dbReference>
<dbReference type="PIRSF" id="PIRSF005261">
    <property type="entry name" value="Heat_shock_Hsp33"/>
    <property type="match status" value="1"/>
</dbReference>
<dbReference type="GO" id="GO:0005737">
    <property type="term" value="C:cytoplasm"/>
    <property type="evidence" value="ECO:0007669"/>
    <property type="project" value="InterPro"/>
</dbReference>
<reference evidence="1" key="1">
    <citation type="submission" date="2018-06" db="EMBL/GenBank/DDBJ databases">
        <authorList>
            <person name="Zhirakovskaya E."/>
        </authorList>
    </citation>
    <scope>NUCLEOTIDE SEQUENCE</scope>
</reference>
<dbReference type="GO" id="GO:0042026">
    <property type="term" value="P:protein refolding"/>
    <property type="evidence" value="ECO:0007669"/>
    <property type="project" value="TreeGrafter"/>
</dbReference>
<organism evidence="1">
    <name type="scientific">hydrothermal vent metagenome</name>
    <dbReference type="NCBI Taxonomy" id="652676"/>
    <lineage>
        <taxon>unclassified sequences</taxon>
        <taxon>metagenomes</taxon>
        <taxon>ecological metagenomes</taxon>
    </lineage>
</organism>
<proteinExistence type="predicted"/>
<name>A0A3B0RL63_9ZZZZ</name>
<dbReference type="Gene3D" id="3.55.30.10">
    <property type="entry name" value="Hsp33 domain"/>
    <property type="match status" value="1"/>
</dbReference>